<dbReference type="SUPFAM" id="SSF53474">
    <property type="entry name" value="alpha/beta-Hydrolases"/>
    <property type="match status" value="1"/>
</dbReference>
<evidence type="ECO:0000256" key="6">
    <source>
        <dbReference type="SAM" id="Phobius"/>
    </source>
</evidence>
<dbReference type="EMBL" id="JARJCW010000006">
    <property type="protein sequence ID" value="KAJ7223359.1"/>
    <property type="molecule type" value="Genomic_DNA"/>
</dbReference>
<keyword evidence="5" id="KW-0325">Glycoprotein</keyword>
<reference evidence="7" key="1">
    <citation type="submission" date="2023-03" db="EMBL/GenBank/DDBJ databases">
        <title>Massive genome expansion in bonnet fungi (Mycena s.s.) driven by repeated elements and novel gene families across ecological guilds.</title>
        <authorList>
            <consortium name="Lawrence Berkeley National Laboratory"/>
            <person name="Harder C.B."/>
            <person name="Miyauchi S."/>
            <person name="Viragh M."/>
            <person name="Kuo A."/>
            <person name="Thoen E."/>
            <person name="Andreopoulos B."/>
            <person name="Lu D."/>
            <person name="Skrede I."/>
            <person name="Drula E."/>
            <person name="Henrissat B."/>
            <person name="Morin E."/>
            <person name="Kohler A."/>
            <person name="Barry K."/>
            <person name="LaButti K."/>
            <person name="Morin E."/>
            <person name="Salamov A."/>
            <person name="Lipzen A."/>
            <person name="Mereny Z."/>
            <person name="Hegedus B."/>
            <person name="Baldrian P."/>
            <person name="Stursova M."/>
            <person name="Weitz H."/>
            <person name="Taylor A."/>
            <person name="Grigoriev I.V."/>
            <person name="Nagy L.G."/>
            <person name="Martin F."/>
            <person name="Kauserud H."/>
        </authorList>
    </citation>
    <scope>NUCLEOTIDE SEQUENCE</scope>
    <source>
        <strain evidence="7">9144</strain>
    </source>
</reference>
<evidence type="ECO:0000313" key="7">
    <source>
        <dbReference type="EMBL" id="KAJ7223359.1"/>
    </source>
</evidence>
<comment type="caution">
    <text evidence="7">The sequence shown here is derived from an EMBL/GenBank/DDBJ whole genome shotgun (WGS) entry which is preliminary data.</text>
</comment>
<keyword evidence="6" id="KW-1133">Transmembrane helix</keyword>
<feature type="transmembrane region" description="Helical" evidence="6">
    <location>
        <begin position="25"/>
        <end position="45"/>
    </location>
</feature>
<keyword evidence="6" id="KW-0472">Membrane</keyword>
<protein>
    <submittedName>
        <fullName evidence="7">Uncharacterized protein</fullName>
    </submittedName>
</protein>
<keyword evidence="4" id="KW-0378">Hydrolase</keyword>
<dbReference type="Pfam" id="PF00450">
    <property type="entry name" value="Peptidase_S10"/>
    <property type="match status" value="1"/>
</dbReference>
<accession>A0AAD6YM23</accession>
<dbReference type="Gene3D" id="3.40.50.1820">
    <property type="entry name" value="alpha/beta hydrolase"/>
    <property type="match status" value="1"/>
</dbReference>
<dbReference type="Proteomes" id="UP001219525">
    <property type="component" value="Unassembled WGS sequence"/>
</dbReference>
<organism evidence="7 8">
    <name type="scientific">Mycena pura</name>
    <dbReference type="NCBI Taxonomy" id="153505"/>
    <lineage>
        <taxon>Eukaryota</taxon>
        <taxon>Fungi</taxon>
        <taxon>Dikarya</taxon>
        <taxon>Basidiomycota</taxon>
        <taxon>Agaricomycotina</taxon>
        <taxon>Agaricomycetes</taxon>
        <taxon>Agaricomycetidae</taxon>
        <taxon>Agaricales</taxon>
        <taxon>Marasmiineae</taxon>
        <taxon>Mycenaceae</taxon>
        <taxon>Mycena</taxon>
    </lineage>
</organism>
<dbReference type="AlphaFoldDB" id="A0AAD6YM23"/>
<evidence type="ECO:0000256" key="1">
    <source>
        <dbReference type="ARBA" id="ARBA00009431"/>
    </source>
</evidence>
<keyword evidence="2" id="KW-0121">Carboxypeptidase</keyword>
<dbReference type="InterPro" id="IPR029058">
    <property type="entry name" value="AB_hydrolase_fold"/>
</dbReference>
<keyword evidence="6" id="KW-0812">Transmembrane</keyword>
<dbReference type="GO" id="GO:0006508">
    <property type="term" value="P:proteolysis"/>
    <property type="evidence" value="ECO:0007669"/>
    <property type="project" value="UniProtKB-KW"/>
</dbReference>
<comment type="similarity">
    <text evidence="1">Belongs to the peptidase S10 family.</text>
</comment>
<evidence type="ECO:0000256" key="4">
    <source>
        <dbReference type="ARBA" id="ARBA00022801"/>
    </source>
</evidence>
<name>A0AAD6YM23_9AGAR</name>
<evidence type="ECO:0000256" key="5">
    <source>
        <dbReference type="ARBA" id="ARBA00023180"/>
    </source>
</evidence>
<dbReference type="GO" id="GO:0004185">
    <property type="term" value="F:serine-type carboxypeptidase activity"/>
    <property type="evidence" value="ECO:0007669"/>
    <property type="project" value="InterPro"/>
</dbReference>
<gene>
    <name evidence="7" type="ORF">GGX14DRAFT_557934</name>
</gene>
<dbReference type="InterPro" id="IPR001563">
    <property type="entry name" value="Peptidase_S10"/>
</dbReference>
<keyword evidence="8" id="KW-1185">Reference proteome</keyword>
<proteinExistence type="inferred from homology"/>
<sequence>MPEFEVAVWAKSGQICPNLYRDVSLLFGVLISVYWVHLLTGVAYASQTVLGGPRLSVHDEGLFTPMEDMNALSVKSYTGYIDIEARHIFFYFFESRSDPDTDDVIFWTNGGALVMKEQSADSRLV</sequence>
<evidence type="ECO:0000256" key="2">
    <source>
        <dbReference type="ARBA" id="ARBA00022645"/>
    </source>
</evidence>
<evidence type="ECO:0000256" key="3">
    <source>
        <dbReference type="ARBA" id="ARBA00022670"/>
    </source>
</evidence>
<evidence type="ECO:0000313" key="8">
    <source>
        <dbReference type="Proteomes" id="UP001219525"/>
    </source>
</evidence>
<keyword evidence="3" id="KW-0645">Protease</keyword>